<dbReference type="KEGG" id="aor:AO090005001414"/>
<evidence type="ECO:0000256" key="1">
    <source>
        <dbReference type="SAM" id="MobiDB-lite"/>
    </source>
</evidence>
<dbReference type="HOGENOM" id="CLU_1570284_0_0_1"/>
<dbReference type="RefSeq" id="XP_023089357.1">
    <property type="nucleotide sequence ID" value="XM_023237629.1"/>
</dbReference>
<dbReference type="Proteomes" id="UP000006564">
    <property type="component" value="Chromosome 1"/>
</dbReference>
<feature type="region of interest" description="Disordered" evidence="1">
    <location>
        <begin position="113"/>
        <end position="170"/>
    </location>
</feature>
<dbReference type="AlphaFoldDB" id="Q2UQ26"/>
<dbReference type="GeneID" id="5990286"/>
<evidence type="ECO:0000313" key="2">
    <source>
        <dbReference type="EMBL" id="BAE56339.1"/>
    </source>
</evidence>
<organism evidence="2 3">
    <name type="scientific">Aspergillus oryzae (strain ATCC 42149 / RIB 40)</name>
    <name type="common">Yellow koji mold</name>
    <dbReference type="NCBI Taxonomy" id="510516"/>
    <lineage>
        <taxon>Eukaryota</taxon>
        <taxon>Fungi</taxon>
        <taxon>Dikarya</taxon>
        <taxon>Ascomycota</taxon>
        <taxon>Pezizomycotina</taxon>
        <taxon>Eurotiomycetes</taxon>
        <taxon>Eurotiomycetidae</taxon>
        <taxon>Eurotiales</taxon>
        <taxon>Aspergillaceae</taxon>
        <taxon>Aspergillus</taxon>
        <taxon>Aspergillus subgen. Circumdati</taxon>
    </lineage>
</organism>
<accession>Q2UQ26</accession>
<name>Q2UQ26_ASPOR</name>
<keyword evidence="3" id="KW-1185">Reference proteome</keyword>
<gene>
    <name evidence="2" type="ORF">AO090005001414</name>
</gene>
<dbReference type="VEuPathDB" id="FungiDB:AO090005001414"/>
<dbReference type="EMBL" id="AP007151">
    <property type="protein sequence ID" value="BAE56339.1"/>
    <property type="molecule type" value="Genomic_DNA"/>
</dbReference>
<protein>
    <submittedName>
        <fullName evidence="2">DNA, SC005</fullName>
    </submittedName>
</protein>
<reference evidence="2 3" key="1">
    <citation type="journal article" date="2005" name="Nature">
        <title>Genome sequencing and analysis of Aspergillus oryzae.</title>
        <authorList>
            <person name="Machida M."/>
            <person name="Asai K."/>
            <person name="Sano M."/>
            <person name="Tanaka T."/>
            <person name="Kumagai T."/>
            <person name="Terai G."/>
            <person name="Kusumoto K."/>
            <person name="Arima T."/>
            <person name="Akita O."/>
            <person name="Kashiwagi Y."/>
            <person name="Abe K."/>
            <person name="Gomi K."/>
            <person name="Horiuchi H."/>
            <person name="Kitamoto K."/>
            <person name="Kobayashi T."/>
            <person name="Takeuchi M."/>
            <person name="Denning D.W."/>
            <person name="Galagan J.E."/>
            <person name="Nierman W.C."/>
            <person name="Yu J."/>
            <person name="Archer D.B."/>
            <person name="Bennett J.W."/>
            <person name="Bhatnagar D."/>
            <person name="Cleveland T.E."/>
            <person name="Fedorova N.D."/>
            <person name="Gotoh O."/>
            <person name="Horikawa H."/>
            <person name="Hosoyama A."/>
            <person name="Ichinomiya M."/>
            <person name="Igarashi R."/>
            <person name="Iwashita K."/>
            <person name="Juvvadi P.R."/>
            <person name="Kato M."/>
            <person name="Kato Y."/>
            <person name="Kin T."/>
            <person name="Kokubun A."/>
            <person name="Maeda H."/>
            <person name="Maeyama N."/>
            <person name="Maruyama J."/>
            <person name="Nagasaki H."/>
            <person name="Nakajima T."/>
            <person name="Oda K."/>
            <person name="Okada K."/>
            <person name="Paulsen I."/>
            <person name="Sakamoto K."/>
            <person name="Sawano T."/>
            <person name="Takahashi M."/>
            <person name="Takase K."/>
            <person name="Terabayashi Y."/>
            <person name="Wortman J."/>
            <person name="Yamada O."/>
            <person name="Yamagata Y."/>
            <person name="Anazawa H."/>
            <person name="Hata Y."/>
            <person name="Koide Y."/>
            <person name="Komori T."/>
            <person name="Koyama Y."/>
            <person name="Minetoki T."/>
            <person name="Suharnan S."/>
            <person name="Tanaka A."/>
            <person name="Isono K."/>
            <person name="Kuhara S."/>
            <person name="Ogasawara N."/>
            <person name="Kikuchi H."/>
        </authorList>
    </citation>
    <scope>NUCLEOTIDE SEQUENCE [LARGE SCALE GENOMIC DNA]</scope>
    <source>
        <strain evidence="3">ATCC 42149 / RIB 40</strain>
    </source>
</reference>
<evidence type="ECO:0000313" key="3">
    <source>
        <dbReference type="Proteomes" id="UP000006564"/>
    </source>
</evidence>
<sequence length="170" mass="18126">MLAIRGQEALKRGLAVSSYLLLFKELQALIGLVMSFRGIRGAGILTEVIHGPFDVDVDIVLVKRAQALESELRVVLMGQSVGQSVSQITPMDGVNPSHQAQASTPYAQIKTKCSRKPQPRVSNDKAPTLPVPSDIPIACPPHPSEPNESKDSNITISGFGRGLTATAYGP</sequence>
<proteinExistence type="predicted"/>